<feature type="compositionally biased region" description="Basic and acidic residues" evidence="1">
    <location>
        <begin position="44"/>
        <end position="57"/>
    </location>
</feature>
<proteinExistence type="predicted"/>
<keyword evidence="2" id="KW-1133">Transmembrane helix</keyword>
<organism evidence="3 4">
    <name type="scientific">Streptomyces coeruleoprunus</name>
    <dbReference type="NCBI Taxonomy" id="285563"/>
    <lineage>
        <taxon>Bacteria</taxon>
        <taxon>Bacillati</taxon>
        <taxon>Actinomycetota</taxon>
        <taxon>Actinomycetes</taxon>
        <taxon>Kitasatosporales</taxon>
        <taxon>Streptomycetaceae</taxon>
        <taxon>Streptomyces</taxon>
    </lineage>
</organism>
<feature type="region of interest" description="Disordered" evidence="1">
    <location>
        <begin position="44"/>
        <end position="122"/>
    </location>
</feature>
<evidence type="ECO:0000313" key="3">
    <source>
        <dbReference type="EMBL" id="MFC5023130.1"/>
    </source>
</evidence>
<dbReference type="Pfam" id="PF20087">
    <property type="entry name" value="DUF6479"/>
    <property type="match status" value="1"/>
</dbReference>
<sequence length="122" mass="13076">MNGLTTLSAEFFSDGTGQLIAGLLVVGFLLGAFVLGRRIMLKEEPTPKPEEQPHRPPDAGLPGEVEGHRKPAEVPQSERRLMPYELKHENTEPDTTPVSEEDQKWRGAPSGGFGSGGPTTGG</sequence>
<dbReference type="Proteomes" id="UP001595829">
    <property type="component" value="Unassembled WGS sequence"/>
</dbReference>
<feature type="compositionally biased region" description="Basic and acidic residues" evidence="1">
    <location>
        <begin position="65"/>
        <end position="91"/>
    </location>
</feature>
<name>A0ABV9XCF5_9ACTN</name>
<comment type="caution">
    <text evidence="3">The sequence shown here is derived from an EMBL/GenBank/DDBJ whole genome shotgun (WGS) entry which is preliminary data.</text>
</comment>
<evidence type="ECO:0000256" key="1">
    <source>
        <dbReference type="SAM" id="MobiDB-lite"/>
    </source>
</evidence>
<keyword evidence="4" id="KW-1185">Reference proteome</keyword>
<reference evidence="4" key="1">
    <citation type="journal article" date="2019" name="Int. J. Syst. Evol. Microbiol.">
        <title>The Global Catalogue of Microorganisms (GCM) 10K type strain sequencing project: providing services to taxonomists for standard genome sequencing and annotation.</title>
        <authorList>
            <consortium name="The Broad Institute Genomics Platform"/>
            <consortium name="The Broad Institute Genome Sequencing Center for Infectious Disease"/>
            <person name="Wu L."/>
            <person name="Ma J."/>
        </authorList>
    </citation>
    <scope>NUCLEOTIDE SEQUENCE [LARGE SCALE GENOMIC DNA]</scope>
    <source>
        <strain evidence="4">CGMCC 4.1648</strain>
    </source>
</reference>
<evidence type="ECO:0000256" key="2">
    <source>
        <dbReference type="SAM" id="Phobius"/>
    </source>
</evidence>
<evidence type="ECO:0000313" key="4">
    <source>
        <dbReference type="Proteomes" id="UP001595829"/>
    </source>
</evidence>
<feature type="transmembrane region" description="Helical" evidence="2">
    <location>
        <begin position="15"/>
        <end position="35"/>
    </location>
</feature>
<accession>A0ABV9XCF5</accession>
<keyword evidence="2" id="KW-0472">Membrane</keyword>
<dbReference type="RefSeq" id="WP_345690218.1">
    <property type="nucleotide sequence ID" value="NZ_BAABIT010000001.1"/>
</dbReference>
<gene>
    <name evidence="3" type="ORF">ACFPM3_13405</name>
</gene>
<keyword evidence="2" id="KW-0812">Transmembrane</keyword>
<dbReference type="InterPro" id="IPR045513">
    <property type="entry name" value="DUF6479"/>
</dbReference>
<feature type="compositionally biased region" description="Gly residues" evidence="1">
    <location>
        <begin position="109"/>
        <end position="122"/>
    </location>
</feature>
<protein>
    <submittedName>
        <fullName evidence="3">DUF6479 family protein</fullName>
    </submittedName>
</protein>
<dbReference type="EMBL" id="JBHSJD010000007">
    <property type="protein sequence ID" value="MFC5023130.1"/>
    <property type="molecule type" value="Genomic_DNA"/>
</dbReference>